<dbReference type="GO" id="GO:0003677">
    <property type="term" value="F:DNA binding"/>
    <property type="evidence" value="ECO:0007669"/>
    <property type="project" value="InterPro"/>
</dbReference>
<proteinExistence type="predicted"/>
<protein>
    <submittedName>
        <fullName evidence="2">Transposase</fullName>
    </submittedName>
</protein>
<reference evidence="2 3" key="1">
    <citation type="submission" date="2016-10" db="EMBL/GenBank/DDBJ databases">
        <authorList>
            <person name="de Groot N.N."/>
        </authorList>
    </citation>
    <scope>NUCLEOTIDE SEQUENCE [LARGE SCALE GENOMIC DNA]</scope>
    <source>
        <strain evidence="2 3">DSM 11443</strain>
    </source>
</reference>
<dbReference type="InterPro" id="IPR047650">
    <property type="entry name" value="Transpos_IS110"/>
</dbReference>
<evidence type="ECO:0000259" key="1">
    <source>
        <dbReference type="Pfam" id="PF01548"/>
    </source>
</evidence>
<dbReference type="STRING" id="74348.SAMN04488523_11553"/>
<dbReference type="GO" id="GO:0004803">
    <property type="term" value="F:transposase activity"/>
    <property type="evidence" value="ECO:0007669"/>
    <property type="project" value="InterPro"/>
</dbReference>
<name>A0A1I2FDH9_9RHOB</name>
<sequence length="326" mass="36690">MGDKTMENIHILGVDLAKRTFAICGADKKSYVVFRQKLTRPQFQKTLSNLPPCIIAMEACGSAHHWARVAQAAGHEVRLIPAQYVKAFVKRHKNDAIDAEAIVEAASRPSMQTVAVKDENQQAQGMIFRTREMFVKQRTQLINAVRAHLTEYGIVLPQQRRNGRLFAKRCRSEFDSAPEIVTSLIEIYLKQIEAVDVEVAALDIKIKKGALKNAEARRLQTMPGVGPMSAMAIQAFCPLPRTFGGKDRLGRITKMGQRDVRKLLIIGAMSVISASERKGHCEDPWLERMLAKRPRMVVAVALANRMARRLWAMMTKERDYEIQVVA</sequence>
<feature type="domain" description="Transposase IS110-like N-terminal" evidence="1">
    <location>
        <begin position="12"/>
        <end position="152"/>
    </location>
</feature>
<evidence type="ECO:0000313" key="3">
    <source>
        <dbReference type="Proteomes" id="UP000198977"/>
    </source>
</evidence>
<dbReference type="PANTHER" id="PTHR33055:SF3">
    <property type="entry name" value="PUTATIVE TRANSPOSASE FOR IS117-RELATED"/>
    <property type="match status" value="1"/>
</dbReference>
<dbReference type="EMBL" id="FOMW01000015">
    <property type="protein sequence ID" value="SFF02808.1"/>
    <property type="molecule type" value="Genomic_DNA"/>
</dbReference>
<organism evidence="2 3">
    <name type="scientific">Sulfitobacter brevis</name>
    <dbReference type="NCBI Taxonomy" id="74348"/>
    <lineage>
        <taxon>Bacteria</taxon>
        <taxon>Pseudomonadati</taxon>
        <taxon>Pseudomonadota</taxon>
        <taxon>Alphaproteobacteria</taxon>
        <taxon>Rhodobacterales</taxon>
        <taxon>Roseobacteraceae</taxon>
        <taxon>Sulfitobacter</taxon>
    </lineage>
</organism>
<dbReference type="PANTHER" id="PTHR33055">
    <property type="entry name" value="TRANSPOSASE FOR INSERTION SEQUENCE ELEMENT IS1111A"/>
    <property type="match status" value="1"/>
</dbReference>
<dbReference type="NCBIfam" id="NF033542">
    <property type="entry name" value="transpos_IS110"/>
    <property type="match status" value="1"/>
</dbReference>
<evidence type="ECO:0000313" key="2">
    <source>
        <dbReference type="EMBL" id="SFF02808.1"/>
    </source>
</evidence>
<dbReference type="InterPro" id="IPR002525">
    <property type="entry name" value="Transp_IS110-like_N"/>
</dbReference>
<dbReference type="GO" id="GO:0006313">
    <property type="term" value="P:DNA transposition"/>
    <property type="evidence" value="ECO:0007669"/>
    <property type="project" value="InterPro"/>
</dbReference>
<gene>
    <name evidence="2" type="ORF">SAMN04488523_11553</name>
</gene>
<dbReference type="AlphaFoldDB" id="A0A1I2FDH9"/>
<keyword evidence="3" id="KW-1185">Reference proteome</keyword>
<accession>A0A1I2FDH9</accession>
<dbReference type="Proteomes" id="UP000198977">
    <property type="component" value="Unassembled WGS sequence"/>
</dbReference>
<dbReference type="Pfam" id="PF01548">
    <property type="entry name" value="DEDD_Tnp_IS110"/>
    <property type="match status" value="1"/>
</dbReference>